<keyword evidence="1" id="KW-1133">Transmembrane helix</keyword>
<evidence type="ECO:0000256" key="1">
    <source>
        <dbReference type="SAM" id="Phobius"/>
    </source>
</evidence>
<evidence type="ECO:0000256" key="2">
    <source>
        <dbReference type="SAM" id="SignalP"/>
    </source>
</evidence>
<keyword evidence="4" id="KW-1185">Reference proteome</keyword>
<protein>
    <recommendedName>
        <fullName evidence="5">CUB domain-containing protein</fullName>
    </recommendedName>
</protein>
<sequence>MILILLLMAFVSVTCAGLFEDFSLSSPSSSIQNNIFPRLNIKSRGFITRNSWNVVDLRAVHNLSTIQVSWNLTPTPAADELSCCSTTFLEVYPMDYALGRRVKDEAIQVVMVPFNTSTYQLDTAQIQRRLRLRQTSFRPKITTDEYVNLINFQRYVVCIRLWHRLAGKDRIVDESCANTVISPSTSSEDEPSTILIVFIVIILFNILLVLTVVLISRCKKNQTADSENPVLPFTVKKWWKDVSDVLHIQQRANIAAQASLFGQVNGGLSVISSNSTTPSLLNSYVTEYMTDYASSRPPFCSPNVPRPTRTTGLPERTLPSYSYPLPGSHCYYNVFPRAAATYAGQQYAVLNPLHYMAQGIDHRRVASWGGVGSSRGPVSMIV</sequence>
<comment type="caution">
    <text evidence="3">The sequence shown here is derived from an EMBL/GenBank/DDBJ whole genome shotgun (WGS) entry which is preliminary data.</text>
</comment>
<organism evidence="3 4">
    <name type="scientific">Ramazzottius varieornatus</name>
    <name type="common">Water bear</name>
    <name type="synonym">Tardigrade</name>
    <dbReference type="NCBI Taxonomy" id="947166"/>
    <lineage>
        <taxon>Eukaryota</taxon>
        <taxon>Metazoa</taxon>
        <taxon>Ecdysozoa</taxon>
        <taxon>Tardigrada</taxon>
        <taxon>Eutardigrada</taxon>
        <taxon>Parachela</taxon>
        <taxon>Hypsibioidea</taxon>
        <taxon>Ramazzottiidae</taxon>
        <taxon>Ramazzottius</taxon>
    </lineage>
</organism>
<name>A0A1D1V6B9_RAMVA</name>
<feature type="signal peptide" evidence="2">
    <location>
        <begin position="1"/>
        <end position="16"/>
    </location>
</feature>
<keyword evidence="1" id="KW-0472">Membrane</keyword>
<evidence type="ECO:0000313" key="3">
    <source>
        <dbReference type="EMBL" id="GAU96305.1"/>
    </source>
</evidence>
<dbReference type="OrthoDB" id="10646225at2759"/>
<feature type="transmembrane region" description="Helical" evidence="1">
    <location>
        <begin position="194"/>
        <end position="215"/>
    </location>
</feature>
<reference evidence="3 4" key="1">
    <citation type="journal article" date="2016" name="Nat. Commun.">
        <title>Extremotolerant tardigrade genome and improved radiotolerance of human cultured cells by tardigrade-unique protein.</title>
        <authorList>
            <person name="Hashimoto T."/>
            <person name="Horikawa D.D."/>
            <person name="Saito Y."/>
            <person name="Kuwahara H."/>
            <person name="Kozuka-Hata H."/>
            <person name="Shin-I T."/>
            <person name="Minakuchi Y."/>
            <person name="Ohishi K."/>
            <person name="Motoyama A."/>
            <person name="Aizu T."/>
            <person name="Enomoto A."/>
            <person name="Kondo K."/>
            <person name="Tanaka S."/>
            <person name="Hara Y."/>
            <person name="Koshikawa S."/>
            <person name="Sagara H."/>
            <person name="Miura T."/>
            <person name="Yokobori S."/>
            <person name="Miyagawa K."/>
            <person name="Suzuki Y."/>
            <person name="Kubo T."/>
            <person name="Oyama M."/>
            <person name="Kohara Y."/>
            <person name="Fujiyama A."/>
            <person name="Arakawa K."/>
            <person name="Katayama T."/>
            <person name="Toyoda A."/>
            <person name="Kunieda T."/>
        </authorList>
    </citation>
    <scope>NUCLEOTIDE SEQUENCE [LARGE SCALE GENOMIC DNA]</scope>
    <source>
        <strain evidence="3 4">YOKOZUNA-1</strain>
    </source>
</reference>
<keyword evidence="1" id="KW-0812">Transmembrane</keyword>
<dbReference type="AlphaFoldDB" id="A0A1D1V6B9"/>
<evidence type="ECO:0000313" key="4">
    <source>
        <dbReference type="Proteomes" id="UP000186922"/>
    </source>
</evidence>
<feature type="chain" id="PRO_5008898085" description="CUB domain-containing protein" evidence="2">
    <location>
        <begin position="17"/>
        <end position="382"/>
    </location>
</feature>
<evidence type="ECO:0008006" key="5">
    <source>
        <dbReference type="Google" id="ProtNLM"/>
    </source>
</evidence>
<dbReference type="EMBL" id="BDGG01000003">
    <property type="protein sequence ID" value="GAU96305.1"/>
    <property type="molecule type" value="Genomic_DNA"/>
</dbReference>
<keyword evidence="2" id="KW-0732">Signal</keyword>
<dbReference type="Proteomes" id="UP000186922">
    <property type="component" value="Unassembled WGS sequence"/>
</dbReference>
<proteinExistence type="predicted"/>
<accession>A0A1D1V6B9</accession>
<gene>
    <name evidence="3" type="primary">RvY_07768-1</name>
    <name evidence="3" type="synonym">RvY_07768.1</name>
    <name evidence="3" type="ORF">RvY_07768</name>
</gene>